<feature type="domain" description="DUF1468" evidence="2">
    <location>
        <begin position="32"/>
        <end position="186"/>
    </location>
</feature>
<dbReference type="Proteomes" id="UP001500467">
    <property type="component" value="Unassembled WGS sequence"/>
</dbReference>
<keyword evidence="1" id="KW-0812">Transmembrane</keyword>
<evidence type="ECO:0000313" key="3">
    <source>
        <dbReference type="EMBL" id="GAA1209554.1"/>
    </source>
</evidence>
<evidence type="ECO:0000313" key="4">
    <source>
        <dbReference type="Proteomes" id="UP001500467"/>
    </source>
</evidence>
<reference evidence="3 4" key="1">
    <citation type="journal article" date="2019" name="Int. J. Syst. Evol. Microbiol.">
        <title>The Global Catalogue of Microorganisms (GCM) 10K type strain sequencing project: providing services to taxonomists for standard genome sequencing and annotation.</title>
        <authorList>
            <consortium name="The Broad Institute Genomics Platform"/>
            <consortium name="The Broad Institute Genome Sequencing Center for Infectious Disease"/>
            <person name="Wu L."/>
            <person name="Ma J."/>
        </authorList>
    </citation>
    <scope>NUCLEOTIDE SEQUENCE [LARGE SCALE GENOMIC DNA]</scope>
    <source>
        <strain evidence="3 4">JCM 13022</strain>
    </source>
</reference>
<keyword evidence="4" id="KW-1185">Reference proteome</keyword>
<feature type="transmembrane region" description="Helical" evidence="1">
    <location>
        <begin position="159"/>
        <end position="177"/>
    </location>
</feature>
<evidence type="ECO:0000256" key="1">
    <source>
        <dbReference type="SAM" id="Phobius"/>
    </source>
</evidence>
<dbReference type="InterPro" id="IPR009936">
    <property type="entry name" value="DUF1468"/>
</dbReference>
<dbReference type="EMBL" id="BAAALM010000012">
    <property type="protein sequence ID" value="GAA1209554.1"/>
    <property type="molecule type" value="Genomic_DNA"/>
</dbReference>
<keyword evidence="1" id="KW-0472">Membrane</keyword>
<accession>A0ABN1VFQ6</accession>
<feature type="transmembrane region" description="Helical" evidence="1">
    <location>
        <begin position="138"/>
        <end position="154"/>
    </location>
</feature>
<dbReference type="RefSeq" id="WP_253859293.1">
    <property type="nucleotide sequence ID" value="NZ_BAAALM010000012.1"/>
</dbReference>
<dbReference type="Pfam" id="PF07331">
    <property type="entry name" value="TctB"/>
    <property type="match status" value="1"/>
</dbReference>
<gene>
    <name evidence="3" type="ORF">GCM10009675_32280</name>
</gene>
<feature type="transmembrane region" description="Helical" evidence="1">
    <location>
        <begin position="61"/>
        <end position="79"/>
    </location>
</feature>
<feature type="transmembrane region" description="Helical" evidence="1">
    <location>
        <begin position="26"/>
        <end position="49"/>
    </location>
</feature>
<name>A0ABN1VFQ6_9PSEU</name>
<sequence>MSETDATDSIGHTQVSVSDGERGHRLLATFMACAVIAVGVAAFVGSRAYQYWTALGPGPGFFPSWLGGLLAVFGAVWLAQLWRTGRDRAGAAHSSSGEGGAPSAQASEVEAAPAYSLPTVVAIVVSLCVVAAVLNPLGYQLSMLLFLLFHLIVLGRRGLLLSTVIALGGSFGVFVVFTRMLSVPLPTASIPFLSGLGL</sequence>
<evidence type="ECO:0000259" key="2">
    <source>
        <dbReference type="Pfam" id="PF07331"/>
    </source>
</evidence>
<keyword evidence="1" id="KW-1133">Transmembrane helix</keyword>
<protein>
    <recommendedName>
        <fullName evidence="2">DUF1468 domain-containing protein</fullName>
    </recommendedName>
</protein>
<feature type="transmembrane region" description="Helical" evidence="1">
    <location>
        <begin position="114"/>
        <end position="132"/>
    </location>
</feature>
<organism evidence="3 4">
    <name type="scientific">Prauserella alba</name>
    <dbReference type="NCBI Taxonomy" id="176898"/>
    <lineage>
        <taxon>Bacteria</taxon>
        <taxon>Bacillati</taxon>
        <taxon>Actinomycetota</taxon>
        <taxon>Actinomycetes</taxon>
        <taxon>Pseudonocardiales</taxon>
        <taxon>Pseudonocardiaceae</taxon>
        <taxon>Prauserella</taxon>
    </lineage>
</organism>
<comment type="caution">
    <text evidence="3">The sequence shown here is derived from an EMBL/GenBank/DDBJ whole genome shotgun (WGS) entry which is preliminary data.</text>
</comment>
<proteinExistence type="predicted"/>